<feature type="transmembrane region" description="Helical" evidence="7">
    <location>
        <begin position="333"/>
        <end position="356"/>
    </location>
</feature>
<protein>
    <recommendedName>
        <fullName evidence="8">Major facilitator superfamily (MFS) profile domain-containing protein</fullName>
    </recommendedName>
</protein>
<dbReference type="GO" id="GO:0016020">
    <property type="term" value="C:membrane"/>
    <property type="evidence" value="ECO:0007669"/>
    <property type="project" value="UniProtKB-SubCell"/>
</dbReference>
<dbReference type="PANTHER" id="PTHR23511:SF3">
    <property type="entry name" value="MAJOR FACILITATOR SUPERFAMILY (MFS) PROFILE DOMAIN-CONTAINING PROTEIN"/>
    <property type="match status" value="1"/>
</dbReference>
<dbReference type="InterPro" id="IPR020846">
    <property type="entry name" value="MFS_dom"/>
</dbReference>
<keyword evidence="2" id="KW-0813">Transport</keyword>
<feature type="transmembrane region" description="Helical" evidence="7">
    <location>
        <begin position="62"/>
        <end position="83"/>
    </location>
</feature>
<reference evidence="9" key="1">
    <citation type="submission" date="2021-03" db="EMBL/GenBank/DDBJ databases">
        <authorList>
            <person name="Tagirdzhanova G."/>
        </authorList>
    </citation>
    <scope>NUCLEOTIDE SEQUENCE</scope>
</reference>
<evidence type="ECO:0000313" key="9">
    <source>
        <dbReference type="EMBL" id="CAF9935599.1"/>
    </source>
</evidence>
<gene>
    <name evidence="9" type="ORF">IMSHALPRED_010283</name>
</gene>
<evidence type="ECO:0000256" key="1">
    <source>
        <dbReference type="ARBA" id="ARBA00004141"/>
    </source>
</evidence>
<evidence type="ECO:0000256" key="3">
    <source>
        <dbReference type="ARBA" id="ARBA00022692"/>
    </source>
</evidence>
<evidence type="ECO:0000313" key="10">
    <source>
        <dbReference type="Proteomes" id="UP000664534"/>
    </source>
</evidence>
<feature type="transmembrane region" description="Helical" evidence="7">
    <location>
        <begin position="402"/>
        <end position="421"/>
    </location>
</feature>
<dbReference type="Gene3D" id="1.20.1250.20">
    <property type="entry name" value="MFS general substrate transporter like domains"/>
    <property type="match status" value="1"/>
</dbReference>
<sequence>MANDEEFNSSSVLDKEDSPEERPNYQDGNSRDPEMEGLTLYEKKALLVNRELDSHGMGKYQWYIFFLCGFGYLVDLLYAQAFGLVEPAMQQEFGFGKKESGNIFSSFSAGLTAGAFVWGVLVDIIGRQYAFNLTVLISSIFGLCLAAPSTYNGVLVLTAFVGFGVGGNIPIDTTICLEFLPQNRRFLLAMLSVFQPLGVVISSGIAYGFIPFMGWRYTLICLGAICLTIFFLRFVVFRFQESPKFLLYRGRDDKAVKVLQKIAKFNGRESSITLETFEALTNEHASMANRDTDMPILDAGLENLKSTWVEKIKIELRRCKILFSDFSMARLTILVWITYIFDYWGFSIAGSFLPTILLQKNSAIDISTAETYRNFVIIYICGIPGVLLGALMYTVPRVGRKWAMVGSSALMGISLFLFATVNTEASNIGLNAMVGKLLIPSHVVLEVES</sequence>
<evidence type="ECO:0000256" key="2">
    <source>
        <dbReference type="ARBA" id="ARBA00022448"/>
    </source>
</evidence>
<accession>A0A8H3G2X8</accession>
<feature type="transmembrane region" description="Helical" evidence="7">
    <location>
        <begin position="154"/>
        <end position="180"/>
    </location>
</feature>
<evidence type="ECO:0000256" key="6">
    <source>
        <dbReference type="SAM" id="MobiDB-lite"/>
    </source>
</evidence>
<dbReference type="AlphaFoldDB" id="A0A8H3G2X8"/>
<name>A0A8H3G2X8_9LECA</name>
<dbReference type="InterPro" id="IPR011701">
    <property type="entry name" value="MFS"/>
</dbReference>
<evidence type="ECO:0000256" key="7">
    <source>
        <dbReference type="SAM" id="Phobius"/>
    </source>
</evidence>
<keyword evidence="3 7" id="KW-0812">Transmembrane</keyword>
<feature type="transmembrane region" description="Helical" evidence="7">
    <location>
        <begin position="376"/>
        <end position="395"/>
    </location>
</feature>
<dbReference type="Pfam" id="PF07690">
    <property type="entry name" value="MFS_1"/>
    <property type="match status" value="1"/>
</dbReference>
<keyword evidence="4 7" id="KW-1133">Transmembrane helix</keyword>
<keyword evidence="5 7" id="KW-0472">Membrane</keyword>
<proteinExistence type="predicted"/>
<evidence type="ECO:0000256" key="5">
    <source>
        <dbReference type="ARBA" id="ARBA00023136"/>
    </source>
</evidence>
<feature type="transmembrane region" description="Helical" evidence="7">
    <location>
        <begin position="187"/>
        <end position="210"/>
    </location>
</feature>
<feature type="transmembrane region" description="Helical" evidence="7">
    <location>
        <begin position="103"/>
        <end position="122"/>
    </location>
</feature>
<dbReference type="GO" id="GO:0022857">
    <property type="term" value="F:transmembrane transporter activity"/>
    <property type="evidence" value="ECO:0007669"/>
    <property type="project" value="InterPro"/>
</dbReference>
<dbReference type="SUPFAM" id="SSF103473">
    <property type="entry name" value="MFS general substrate transporter"/>
    <property type="match status" value="1"/>
</dbReference>
<feature type="region of interest" description="Disordered" evidence="6">
    <location>
        <begin position="1"/>
        <end position="34"/>
    </location>
</feature>
<evidence type="ECO:0000256" key="4">
    <source>
        <dbReference type="ARBA" id="ARBA00022989"/>
    </source>
</evidence>
<feature type="transmembrane region" description="Helical" evidence="7">
    <location>
        <begin position="129"/>
        <end position="148"/>
    </location>
</feature>
<dbReference type="OrthoDB" id="4139357at2759"/>
<dbReference type="Proteomes" id="UP000664534">
    <property type="component" value="Unassembled WGS sequence"/>
</dbReference>
<feature type="compositionally biased region" description="Basic and acidic residues" evidence="6">
    <location>
        <begin position="13"/>
        <end position="34"/>
    </location>
</feature>
<comment type="subcellular location">
    <subcellularLocation>
        <location evidence="1">Membrane</location>
        <topology evidence="1">Multi-pass membrane protein</topology>
    </subcellularLocation>
</comment>
<dbReference type="PANTHER" id="PTHR23511">
    <property type="entry name" value="SYNAPTIC VESICLE GLYCOPROTEIN 2"/>
    <property type="match status" value="1"/>
</dbReference>
<comment type="caution">
    <text evidence="9">The sequence shown here is derived from an EMBL/GenBank/DDBJ whole genome shotgun (WGS) entry which is preliminary data.</text>
</comment>
<feature type="transmembrane region" description="Helical" evidence="7">
    <location>
        <begin position="216"/>
        <end position="236"/>
    </location>
</feature>
<keyword evidence="10" id="KW-1185">Reference proteome</keyword>
<dbReference type="PROSITE" id="PS50850">
    <property type="entry name" value="MFS"/>
    <property type="match status" value="1"/>
</dbReference>
<organism evidence="9 10">
    <name type="scientific">Imshaugia aleurites</name>
    <dbReference type="NCBI Taxonomy" id="172621"/>
    <lineage>
        <taxon>Eukaryota</taxon>
        <taxon>Fungi</taxon>
        <taxon>Dikarya</taxon>
        <taxon>Ascomycota</taxon>
        <taxon>Pezizomycotina</taxon>
        <taxon>Lecanoromycetes</taxon>
        <taxon>OSLEUM clade</taxon>
        <taxon>Lecanoromycetidae</taxon>
        <taxon>Lecanorales</taxon>
        <taxon>Lecanorineae</taxon>
        <taxon>Parmeliaceae</taxon>
        <taxon>Imshaugia</taxon>
    </lineage>
</organism>
<dbReference type="InterPro" id="IPR036259">
    <property type="entry name" value="MFS_trans_sf"/>
</dbReference>
<evidence type="ECO:0000259" key="8">
    <source>
        <dbReference type="PROSITE" id="PS50850"/>
    </source>
</evidence>
<feature type="domain" description="Major facilitator superfamily (MFS) profile" evidence="8">
    <location>
        <begin position="64"/>
        <end position="449"/>
    </location>
</feature>
<dbReference type="EMBL" id="CAJPDT010000085">
    <property type="protein sequence ID" value="CAF9935599.1"/>
    <property type="molecule type" value="Genomic_DNA"/>
</dbReference>